<dbReference type="Pfam" id="PF01408">
    <property type="entry name" value="GFO_IDH_MocA"/>
    <property type="match status" value="1"/>
</dbReference>
<dbReference type="HOGENOM" id="CLU_640667_0_0_0"/>
<dbReference type="PANTHER" id="PTHR43818">
    <property type="entry name" value="BCDNA.GH03377"/>
    <property type="match status" value="1"/>
</dbReference>
<dbReference type="GO" id="GO:0000166">
    <property type="term" value="F:nucleotide binding"/>
    <property type="evidence" value="ECO:0007669"/>
    <property type="project" value="InterPro"/>
</dbReference>
<protein>
    <submittedName>
        <fullName evidence="3">Oxidoreductase domain protein</fullName>
    </submittedName>
</protein>
<feature type="domain" description="Gfo/Idh/MocA-like oxidoreductase N-terminal" evidence="1">
    <location>
        <begin position="38"/>
        <end position="158"/>
    </location>
</feature>
<dbReference type="Pfam" id="PF22725">
    <property type="entry name" value="GFO_IDH_MocA_C3"/>
    <property type="match status" value="1"/>
</dbReference>
<dbReference type="SUPFAM" id="SSF51735">
    <property type="entry name" value="NAD(P)-binding Rossmann-fold domains"/>
    <property type="match status" value="1"/>
</dbReference>
<evidence type="ECO:0000313" key="4">
    <source>
        <dbReference type="Proteomes" id="UP000007013"/>
    </source>
</evidence>
<evidence type="ECO:0000313" key="3">
    <source>
        <dbReference type="EMBL" id="ACB76256.1"/>
    </source>
</evidence>
<dbReference type="InterPro" id="IPR000683">
    <property type="entry name" value="Gfo/Idh/MocA-like_OxRdtase_N"/>
</dbReference>
<gene>
    <name evidence="3" type="ordered locus">Oter_2975</name>
</gene>
<proteinExistence type="predicted"/>
<dbReference type="Gene3D" id="3.30.360.10">
    <property type="entry name" value="Dihydrodipicolinate Reductase, domain 2"/>
    <property type="match status" value="1"/>
</dbReference>
<keyword evidence="4" id="KW-1185">Reference proteome</keyword>
<accession>B1ZY61</accession>
<sequence length="428" mass="46762">MNAQPLSRRSFLKTVAIAGAALQARPLFGQPAPSGRKLKIGLVGCGGRGRGALANALEAAPLAGVELEIFALADVFSDNTTVVGEKFGVPPERRFVGFDAYRQVLEQPIDLVFLATPPNFRPVHFEAAIAAGKHCFIEKPVAVDPPGARRILAAGESARTKGLSVVAGAQRHYMANYLRNAHAVHAGAIGRITGGTVMWNQPQLWFKERREGESDAHYLARNWVNFLEMSGDHIVEQHFHNLDVANWFIGDTPVAAIGFGGRVRRKTGNQYDFFSVDFDYGQGCHIHSSCRQINGCYNRVGESFIGTEGTVHADGKLETFAKTPVEFQEFTTHPNGMVQEHVELLRSIVAERPLNDTRHVADSTLTAIMGRISAYTGQMVRWSDLTNPGAAYYDLRLSPSAEQFEQGEVVAPAENVVPMPGSEERQPA</sequence>
<dbReference type="eggNOG" id="COG0673">
    <property type="taxonomic scope" value="Bacteria"/>
</dbReference>
<dbReference type="InterPro" id="IPR036291">
    <property type="entry name" value="NAD(P)-bd_dom_sf"/>
</dbReference>
<dbReference type="InterPro" id="IPR055170">
    <property type="entry name" value="GFO_IDH_MocA-like_dom"/>
</dbReference>
<dbReference type="InterPro" id="IPR019546">
    <property type="entry name" value="TAT_signal_bac_arc"/>
</dbReference>
<organism evidence="3 4">
    <name type="scientific">Opitutus terrae (strain DSM 11246 / JCM 15787 / PB90-1)</name>
    <dbReference type="NCBI Taxonomy" id="452637"/>
    <lineage>
        <taxon>Bacteria</taxon>
        <taxon>Pseudomonadati</taxon>
        <taxon>Verrucomicrobiota</taxon>
        <taxon>Opitutia</taxon>
        <taxon>Opitutales</taxon>
        <taxon>Opitutaceae</taxon>
        <taxon>Opitutus</taxon>
    </lineage>
</organism>
<dbReference type="InterPro" id="IPR050463">
    <property type="entry name" value="Gfo/Idh/MocA_oxidrdct_glycsds"/>
</dbReference>
<dbReference type="PANTHER" id="PTHR43818:SF5">
    <property type="entry name" value="OXIDOREDUCTASE FAMILY PROTEIN"/>
    <property type="match status" value="1"/>
</dbReference>
<feature type="domain" description="GFO/IDH/MocA-like oxidoreductase" evidence="2">
    <location>
        <begin position="182"/>
        <end position="311"/>
    </location>
</feature>
<dbReference type="NCBIfam" id="TIGR01409">
    <property type="entry name" value="TAT_signal_seq"/>
    <property type="match status" value="1"/>
</dbReference>
<dbReference type="Gene3D" id="3.40.50.720">
    <property type="entry name" value="NAD(P)-binding Rossmann-like Domain"/>
    <property type="match status" value="1"/>
</dbReference>
<dbReference type="AlphaFoldDB" id="B1ZY61"/>
<dbReference type="OrthoDB" id="9801953at2"/>
<dbReference type="PROSITE" id="PS51318">
    <property type="entry name" value="TAT"/>
    <property type="match status" value="1"/>
</dbReference>
<dbReference type="STRING" id="452637.Oter_2975"/>
<evidence type="ECO:0000259" key="1">
    <source>
        <dbReference type="Pfam" id="PF01408"/>
    </source>
</evidence>
<dbReference type="KEGG" id="ote:Oter_2975"/>
<name>B1ZY61_OPITP</name>
<dbReference type="RefSeq" id="WP_012375791.1">
    <property type="nucleotide sequence ID" value="NC_010571.1"/>
</dbReference>
<reference evidence="3 4" key="1">
    <citation type="journal article" date="2011" name="J. Bacteriol.">
        <title>Genome sequence of the verrucomicrobium Opitutus terrae PB90-1, an abundant inhabitant of rice paddy soil ecosystems.</title>
        <authorList>
            <person name="van Passel M.W."/>
            <person name="Kant R."/>
            <person name="Palva A."/>
            <person name="Copeland A."/>
            <person name="Lucas S."/>
            <person name="Lapidus A."/>
            <person name="Glavina del Rio T."/>
            <person name="Pitluck S."/>
            <person name="Goltsman E."/>
            <person name="Clum A."/>
            <person name="Sun H."/>
            <person name="Schmutz J."/>
            <person name="Larimer F.W."/>
            <person name="Land M.L."/>
            <person name="Hauser L."/>
            <person name="Kyrpides N."/>
            <person name="Mikhailova N."/>
            <person name="Richardson P.P."/>
            <person name="Janssen P.H."/>
            <person name="de Vos W.M."/>
            <person name="Smidt H."/>
        </authorList>
    </citation>
    <scope>NUCLEOTIDE SEQUENCE [LARGE SCALE GENOMIC DNA]</scope>
    <source>
        <strain evidence="4">DSM 11246 / JCM 15787 / PB90-1</strain>
    </source>
</reference>
<dbReference type="Proteomes" id="UP000007013">
    <property type="component" value="Chromosome"/>
</dbReference>
<dbReference type="SUPFAM" id="SSF55347">
    <property type="entry name" value="Glyceraldehyde-3-phosphate dehydrogenase-like, C-terminal domain"/>
    <property type="match status" value="1"/>
</dbReference>
<evidence type="ECO:0000259" key="2">
    <source>
        <dbReference type="Pfam" id="PF22725"/>
    </source>
</evidence>
<dbReference type="EMBL" id="CP001032">
    <property type="protein sequence ID" value="ACB76256.1"/>
    <property type="molecule type" value="Genomic_DNA"/>
</dbReference>
<dbReference type="InterPro" id="IPR006311">
    <property type="entry name" value="TAT_signal"/>
</dbReference>